<dbReference type="GO" id="GO:0016887">
    <property type="term" value="F:ATP hydrolysis activity"/>
    <property type="evidence" value="ECO:0007669"/>
    <property type="project" value="TreeGrafter"/>
</dbReference>
<comment type="subcellular location">
    <subcellularLocation>
        <location evidence="1 5">Nucleus</location>
    </subcellularLocation>
</comment>
<organism evidence="10">
    <name type="scientific">Hyalella azteca</name>
    <name type="common">Amphipod</name>
    <dbReference type="NCBI Taxonomy" id="294128"/>
    <lineage>
        <taxon>Eukaryota</taxon>
        <taxon>Metazoa</taxon>
        <taxon>Ecdysozoa</taxon>
        <taxon>Arthropoda</taxon>
        <taxon>Crustacea</taxon>
        <taxon>Multicrustacea</taxon>
        <taxon>Malacostraca</taxon>
        <taxon>Eumalacostraca</taxon>
        <taxon>Peracarida</taxon>
        <taxon>Amphipoda</taxon>
        <taxon>Senticaudata</taxon>
        <taxon>Talitrida</taxon>
        <taxon>Talitroidea</taxon>
        <taxon>Hyalellidae</taxon>
        <taxon>Hyalella</taxon>
    </lineage>
</organism>
<dbReference type="OrthoDB" id="5847120at2759"/>
<keyword evidence="5" id="KW-0227">DNA damage</keyword>
<feature type="region of interest" description="Disordered" evidence="7">
    <location>
        <begin position="738"/>
        <end position="859"/>
    </location>
</feature>
<dbReference type="GO" id="GO:0005524">
    <property type="term" value="F:ATP binding"/>
    <property type="evidence" value="ECO:0007669"/>
    <property type="project" value="UniProtKB-UniRule"/>
</dbReference>
<keyword evidence="5" id="KW-0238">DNA-binding</keyword>
<keyword evidence="5" id="KW-0234">DNA repair</keyword>
<evidence type="ECO:0000256" key="3">
    <source>
        <dbReference type="ARBA" id="ARBA00022801"/>
    </source>
</evidence>
<feature type="compositionally biased region" description="Polar residues" evidence="7">
    <location>
        <begin position="1"/>
        <end position="22"/>
    </location>
</feature>
<dbReference type="InterPro" id="IPR049730">
    <property type="entry name" value="SNF2/RAD54-like_C"/>
</dbReference>
<protein>
    <recommendedName>
        <fullName evidence="5">Chromatin-remodeling ATPase INO80</fullName>
        <ecNumber evidence="5">3.6.4.-</ecNumber>
    </recommendedName>
</protein>
<feature type="compositionally biased region" description="Low complexity" evidence="7">
    <location>
        <begin position="846"/>
        <end position="859"/>
    </location>
</feature>
<dbReference type="GO" id="GO:0003677">
    <property type="term" value="F:DNA binding"/>
    <property type="evidence" value="ECO:0007669"/>
    <property type="project" value="UniProtKB-UniRule"/>
</dbReference>
<dbReference type="InterPro" id="IPR050520">
    <property type="entry name" value="INO80/SWR1_helicase"/>
</dbReference>
<dbReference type="CDD" id="cd18793">
    <property type="entry name" value="SF2_C_SNF"/>
    <property type="match status" value="1"/>
</dbReference>
<dbReference type="GO" id="GO:0031011">
    <property type="term" value="C:Ino80 complex"/>
    <property type="evidence" value="ECO:0007669"/>
    <property type="project" value="UniProtKB-UniRule"/>
</dbReference>
<evidence type="ECO:0000256" key="5">
    <source>
        <dbReference type="RuleBase" id="RU368001"/>
    </source>
</evidence>
<accession>A0A6A0GQT0</accession>
<feature type="compositionally biased region" description="Acidic residues" evidence="7">
    <location>
        <begin position="87"/>
        <end position="107"/>
    </location>
</feature>
<reference evidence="10" key="3">
    <citation type="submission" date="2019-06" db="EMBL/GenBank/DDBJ databases">
        <authorList>
            <person name="Poynton C."/>
            <person name="Hasenbein S."/>
            <person name="Benoit J.B."/>
            <person name="Sepulveda M.S."/>
            <person name="Poelchau M.F."/>
            <person name="Murali S.C."/>
            <person name="Chen S."/>
            <person name="Glastad K.M."/>
            <person name="Werren J.H."/>
            <person name="Vineis J.H."/>
            <person name="Bowen J.L."/>
            <person name="Friedrich M."/>
            <person name="Jones J."/>
            <person name="Robertson H.M."/>
            <person name="Feyereisen R."/>
            <person name="Mechler-Hickson A."/>
            <person name="Mathers N."/>
            <person name="Lee C.E."/>
            <person name="Colbourne J.K."/>
            <person name="Biales A."/>
            <person name="Johnston J.S."/>
            <person name="Wellborn G.A."/>
            <person name="Rosendale A.J."/>
            <person name="Cridge A.G."/>
            <person name="Munoz-Torres M.C."/>
            <person name="Bain P.A."/>
            <person name="Manny A.R."/>
            <person name="Major K.M."/>
            <person name="Lambert F.N."/>
            <person name="Vulpe C.D."/>
            <person name="Tuck P."/>
            <person name="Blalock B.J."/>
            <person name="Lin Y.-Y."/>
            <person name="Smith M.E."/>
            <person name="Ochoa-Acuna H."/>
            <person name="Chen M.-J.M."/>
            <person name="Childers C.P."/>
            <person name="Qu J."/>
            <person name="Dugan S."/>
            <person name="Lee S.L."/>
            <person name="Chao H."/>
            <person name="Dinh H."/>
            <person name="Han Y."/>
            <person name="Doddapaneni H."/>
            <person name="Worley K.C."/>
            <person name="Muzny D.M."/>
            <person name="Gibbs R.A."/>
            <person name="Richards S."/>
        </authorList>
    </citation>
    <scope>NUCLEOTIDE SEQUENCE</scope>
    <source>
        <strain evidence="10">HAZT.00-mixed</strain>
        <tissue evidence="10">Whole organism</tissue>
    </source>
</reference>
<feature type="coiled-coil region" evidence="6">
    <location>
        <begin position="397"/>
        <end position="424"/>
    </location>
</feature>
<dbReference type="Gene3D" id="3.40.50.300">
    <property type="entry name" value="P-loop containing nucleotide triphosphate hydrolases"/>
    <property type="match status" value="2"/>
</dbReference>
<evidence type="ECO:0000259" key="9">
    <source>
        <dbReference type="PROSITE" id="PS51413"/>
    </source>
</evidence>
<comment type="catalytic activity">
    <reaction evidence="5">
        <text>ATP + H2O = ADP + phosphate + H(+)</text>
        <dbReference type="Rhea" id="RHEA:13065"/>
        <dbReference type="ChEBI" id="CHEBI:15377"/>
        <dbReference type="ChEBI" id="CHEBI:15378"/>
        <dbReference type="ChEBI" id="CHEBI:30616"/>
        <dbReference type="ChEBI" id="CHEBI:43474"/>
        <dbReference type="ChEBI" id="CHEBI:456216"/>
    </reaction>
</comment>
<dbReference type="InterPro" id="IPR001650">
    <property type="entry name" value="Helicase_C-like"/>
</dbReference>
<evidence type="ECO:0000256" key="1">
    <source>
        <dbReference type="ARBA" id="ARBA00004123"/>
    </source>
</evidence>
<comment type="domain">
    <text evidence="5">The DBINO region is involved in binding to DNA.</text>
</comment>
<dbReference type="GO" id="GO:0042393">
    <property type="term" value="F:histone binding"/>
    <property type="evidence" value="ECO:0007669"/>
    <property type="project" value="TreeGrafter"/>
</dbReference>
<dbReference type="GO" id="GO:0006281">
    <property type="term" value="P:DNA repair"/>
    <property type="evidence" value="ECO:0007669"/>
    <property type="project" value="UniProtKB-UniRule"/>
</dbReference>
<comment type="similarity">
    <text evidence="5">Belongs to the SNF2/RAD54 helicase family.</text>
</comment>
<dbReference type="PANTHER" id="PTHR45685">
    <property type="entry name" value="HELICASE SRCAP-RELATED"/>
    <property type="match status" value="1"/>
</dbReference>
<evidence type="ECO:0000256" key="2">
    <source>
        <dbReference type="ARBA" id="ARBA00022741"/>
    </source>
</evidence>
<dbReference type="Pfam" id="PF13892">
    <property type="entry name" value="DBINO"/>
    <property type="match status" value="1"/>
</dbReference>
<evidence type="ECO:0000256" key="7">
    <source>
        <dbReference type="SAM" id="MobiDB-lite"/>
    </source>
</evidence>
<feature type="region of interest" description="Disordered" evidence="7">
    <location>
        <begin position="1"/>
        <end position="23"/>
    </location>
</feature>
<dbReference type="InterPro" id="IPR020838">
    <property type="entry name" value="DBINO"/>
</dbReference>
<evidence type="ECO:0000256" key="6">
    <source>
        <dbReference type="SAM" id="Coils"/>
    </source>
</evidence>
<dbReference type="PROSITE" id="PS51194">
    <property type="entry name" value="HELICASE_CTER"/>
    <property type="match status" value="1"/>
</dbReference>
<evidence type="ECO:0000256" key="4">
    <source>
        <dbReference type="ARBA" id="ARBA00022840"/>
    </source>
</evidence>
<feature type="domain" description="DBINO" evidence="9">
    <location>
        <begin position="323"/>
        <end position="448"/>
    </location>
</feature>
<sequence>MASQNHASQISGSVQTQTQLSNGGALAEPIHLQSLYRSLKLDPFLDYVEDIISQPISDSDSLSEDDDDPETQLLRKELTSLEKNSDENTDEEDEDDDDDNDDDDDAHNDENRSIEKNFSLRDEDGIPGEGGCRPKRQHSLSPEERREMRINAMIREHLIRKSHAASYFSQKWSVKDMPSVDPLVEDNPYKGRGFLYYGAGLLSSVDRYNDNQRYLACSRRVRSSVGSKGSRGASNGAAPVGGSKVDQRRPASGSLVMEAAIKEEDDDTNFDQNSENLLGMDYDGEESLADEDISKIRTRAPYKKEKKGKKLDAQALAMRRHKLWLLMTRKEVVRSQRTRAAAHKEMLHSCKRIATAATKTYRHKALQSQKIVKEKVWLLKRLSRSMQNEWRKFDRIIKEQNKRAEKEAEEQRKMDKEIMEAKRQQRKVNFLITLPELYAHFMRDKISGRPDDGTSTEILKQLEDAPNVGGSTPAEGLTLAGGPTSAGDLTPAAAAAASAVSLADEDYDCRKATMLEMERASMGDISLETPCPMQAPERGGLDALTSETGADWNHVIIPDKHSLMMDAGKLFVLDSLLSRMKAAGNRVLIYSQMTKMINLLECEDDRKKEGRSDIFVFLLSTRAGGVGINLTAADTVIFYDSDWNPTVDQQAMDRTHRVGQTKQVTVYRLICKGTIEERILQRAKEKSEIYFGELEFLTIRARQDERRALDERRVEYNREKMRKRYAEKKLERELLEGKKRRVEEEGDETKSFSQPPTPSDADDGKLAAEEQASDPSLPPQPFGAEGIQGSVLGNTTVRGHRKRGRPRMSGVRGRAAAMPRPPPPADSSSSSAPAAVVVKRGRGRPRLLPLGPGHMGQRPLQQLPAALGALQQRPLDMTQ</sequence>
<dbReference type="EMBL" id="JQDR03016646">
    <property type="protein sequence ID" value="KAA0184954.1"/>
    <property type="molecule type" value="Genomic_DNA"/>
</dbReference>
<reference evidence="10" key="2">
    <citation type="journal article" date="2018" name="Environ. Sci. Technol.">
        <title>The Toxicogenome of Hyalella azteca: A Model for Sediment Ecotoxicology and Evolutionary Toxicology.</title>
        <authorList>
            <person name="Poynton H.C."/>
            <person name="Hasenbein S."/>
            <person name="Benoit J.B."/>
            <person name="Sepulveda M.S."/>
            <person name="Poelchau M.F."/>
            <person name="Hughes D.S.T."/>
            <person name="Murali S.C."/>
            <person name="Chen S."/>
            <person name="Glastad K.M."/>
            <person name="Goodisman M.A.D."/>
            <person name="Werren J.H."/>
            <person name="Vineis J.H."/>
            <person name="Bowen J.L."/>
            <person name="Friedrich M."/>
            <person name="Jones J."/>
            <person name="Robertson H.M."/>
            <person name="Feyereisen R."/>
            <person name="Mechler-Hickson A."/>
            <person name="Mathers N."/>
            <person name="Lee C.E."/>
            <person name="Colbourne J.K."/>
            <person name="Biales A."/>
            <person name="Johnston J.S."/>
            <person name="Wellborn G.A."/>
            <person name="Rosendale A.J."/>
            <person name="Cridge A.G."/>
            <person name="Munoz-Torres M.C."/>
            <person name="Bain P.A."/>
            <person name="Manny A.R."/>
            <person name="Major K.M."/>
            <person name="Lambert F.N."/>
            <person name="Vulpe C.D."/>
            <person name="Tuck P."/>
            <person name="Blalock B.J."/>
            <person name="Lin Y.Y."/>
            <person name="Smith M.E."/>
            <person name="Ochoa-Acuna H."/>
            <person name="Chen M.M."/>
            <person name="Childers C.P."/>
            <person name="Qu J."/>
            <person name="Dugan S."/>
            <person name="Lee S.L."/>
            <person name="Chao H."/>
            <person name="Dinh H."/>
            <person name="Han Y."/>
            <person name="Doddapaneni H."/>
            <person name="Worley K.C."/>
            <person name="Muzny D.M."/>
            <person name="Gibbs R.A."/>
            <person name="Richards S."/>
        </authorList>
    </citation>
    <scope>NUCLEOTIDE SEQUENCE</scope>
    <source>
        <strain evidence="10">HAZT.00-mixed</strain>
        <tissue evidence="10">Whole organism</tissue>
    </source>
</reference>
<dbReference type="Pfam" id="PF00271">
    <property type="entry name" value="Helicase_C"/>
    <property type="match status" value="1"/>
</dbReference>
<dbReference type="InterPro" id="IPR027417">
    <property type="entry name" value="P-loop_NTPase"/>
</dbReference>
<comment type="subunit">
    <text evidence="5">Component of the INO80 chromatin-remodeling complex.</text>
</comment>
<dbReference type="GO" id="GO:0006338">
    <property type="term" value="P:chromatin remodeling"/>
    <property type="evidence" value="ECO:0007669"/>
    <property type="project" value="UniProtKB-UniRule"/>
</dbReference>
<gene>
    <name evidence="10" type="ORF">HAZT_HAZT001097</name>
</gene>
<name>A0A6A0GQT0_HYAAZ</name>
<keyword evidence="4 5" id="KW-0067">ATP-binding</keyword>
<dbReference type="Proteomes" id="UP000711488">
    <property type="component" value="Unassembled WGS sequence"/>
</dbReference>
<feature type="compositionally biased region" description="Low complexity" evidence="7">
    <location>
        <begin position="223"/>
        <end position="234"/>
    </location>
</feature>
<comment type="function">
    <text evidence="5">ATPase component of the INO80 complex which remodels chromatin by shifting nucleosomes and is involved in DNA repair.</text>
</comment>
<dbReference type="SUPFAM" id="SSF52540">
    <property type="entry name" value="P-loop containing nucleoside triphosphate hydrolases"/>
    <property type="match status" value="1"/>
</dbReference>
<comment type="caution">
    <text evidence="10">The sequence shown here is derived from an EMBL/GenBank/DDBJ whole genome shotgun (WGS) entry which is preliminary data.</text>
</comment>
<keyword evidence="3 5" id="KW-0378">Hydrolase</keyword>
<dbReference type="AlphaFoldDB" id="A0A6A0GQT0"/>
<dbReference type="PROSITE" id="PS51413">
    <property type="entry name" value="DBINO"/>
    <property type="match status" value="1"/>
</dbReference>
<evidence type="ECO:0000259" key="8">
    <source>
        <dbReference type="PROSITE" id="PS51194"/>
    </source>
</evidence>
<feature type="domain" description="Helicase C-terminal" evidence="8">
    <location>
        <begin position="540"/>
        <end position="705"/>
    </location>
</feature>
<feature type="region of interest" description="Disordered" evidence="7">
    <location>
        <begin position="78"/>
        <end position="145"/>
    </location>
</feature>
<proteinExistence type="inferred from homology"/>
<feature type="compositionally biased region" description="Basic and acidic residues" evidence="7">
    <location>
        <begin position="108"/>
        <end position="124"/>
    </location>
</feature>
<dbReference type="SMART" id="SM00490">
    <property type="entry name" value="HELICc"/>
    <property type="match status" value="1"/>
</dbReference>
<keyword evidence="2" id="KW-0547">Nucleotide-binding</keyword>
<dbReference type="EC" id="3.6.4.-" evidence="5"/>
<reference evidence="10" key="1">
    <citation type="submission" date="2014-08" db="EMBL/GenBank/DDBJ databases">
        <authorList>
            <person name="Murali S."/>
            <person name="Richards S."/>
            <person name="Bandaranaike D."/>
            <person name="Bellair M."/>
            <person name="Blankenburg K."/>
            <person name="Chao H."/>
            <person name="Dinh H."/>
            <person name="Doddapaneni H."/>
            <person name="Dugan-Rocha S."/>
            <person name="Elkadiri S."/>
            <person name="Gnanaolivu R."/>
            <person name="Hughes D."/>
            <person name="Lee S."/>
            <person name="Li M."/>
            <person name="Ming W."/>
            <person name="Munidasa M."/>
            <person name="Muniz J."/>
            <person name="Nguyen L."/>
            <person name="Osuji N."/>
            <person name="Pu L.-L."/>
            <person name="Puazo M."/>
            <person name="Skinner E."/>
            <person name="Qu C."/>
            <person name="Quiroz J."/>
            <person name="Raj R."/>
            <person name="Weissenberger G."/>
            <person name="Xin Y."/>
            <person name="Zou X."/>
            <person name="Han Y."/>
            <person name="Worley K."/>
            <person name="Muzny D."/>
            <person name="Gibbs R."/>
        </authorList>
    </citation>
    <scope>NUCLEOTIDE SEQUENCE</scope>
    <source>
        <strain evidence="10">HAZT.00-mixed</strain>
        <tissue evidence="10">Whole organism</tissue>
    </source>
</reference>
<feature type="compositionally biased region" description="Low complexity" evidence="7">
    <location>
        <begin position="826"/>
        <end position="835"/>
    </location>
</feature>
<keyword evidence="6" id="KW-0175">Coiled coil</keyword>
<feature type="region of interest" description="Disordered" evidence="7">
    <location>
        <begin position="220"/>
        <end position="252"/>
    </location>
</feature>
<evidence type="ECO:0000313" key="10">
    <source>
        <dbReference type="EMBL" id="KAA0184954.1"/>
    </source>
</evidence>
<dbReference type="PANTHER" id="PTHR45685:SF2">
    <property type="entry name" value="CHROMATIN-REMODELING ATPASE INO80"/>
    <property type="match status" value="1"/>
</dbReference>